<evidence type="ECO:0000313" key="1">
    <source>
        <dbReference type="EMBL" id="CAG9328055.1"/>
    </source>
</evidence>
<sequence>MPNNFRIITFSSSCVGKHIKWSKKLYIWKVQIGFEAHTLQFFESKFSGRRRAFLNEKLYLFARKTRQLGQYPLRIRSHMILIYEKKDHSFDLKFFSDYFKALKIIPLPESELYKTTCSTCDTCQSNNNEIMMRSISCYETLSPYINIENINNESDEVAHKDNFNTYREAVDALSFAKKTKIRKWLTEDSRFERSKSDYTRAASTESYIFRD</sequence>
<protein>
    <recommendedName>
        <fullName evidence="3">Site-specific DNA endonuclease</fullName>
    </recommendedName>
</protein>
<comment type="caution">
    <text evidence="1">The sequence shown here is derived from an EMBL/GenBank/DDBJ whole genome shotgun (WGS) entry which is preliminary data.</text>
</comment>
<proteinExistence type="predicted"/>
<dbReference type="EMBL" id="CAJZBQ010000045">
    <property type="protein sequence ID" value="CAG9328055.1"/>
    <property type="molecule type" value="Genomic_DNA"/>
</dbReference>
<evidence type="ECO:0008006" key="3">
    <source>
        <dbReference type="Google" id="ProtNLM"/>
    </source>
</evidence>
<accession>A0AAU9K271</accession>
<organism evidence="1 2">
    <name type="scientific">Blepharisma stoltei</name>
    <dbReference type="NCBI Taxonomy" id="1481888"/>
    <lineage>
        <taxon>Eukaryota</taxon>
        <taxon>Sar</taxon>
        <taxon>Alveolata</taxon>
        <taxon>Ciliophora</taxon>
        <taxon>Postciliodesmatophora</taxon>
        <taxon>Heterotrichea</taxon>
        <taxon>Heterotrichida</taxon>
        <taxon>Blepharismidae</taxon>
        <taxon>Blepharisma</taxon>
    </lineage>
</organism>
<gene>
    <name evidence="1" type="ORF">BSTOLATCC_MIC45514</name>
</gene>
<keyword evidence="2" id="KW-1185">Reference proteome</keyword>
<evidence type="ECO:0000313" key="2">
    <source>
        <dbReference type="Proteomes" id="UP001162131"/>
    </source>
</evidence>
<dbReference type="Proteomes" id="UP001162131">
    <property type="component" value="Unassembled WGS sequence"/>
</dbReference>
<reference evidence="1" key="1">
    <citation type="submission" date="2021-09" db="EMBL/GenBank/DDBJ databases">
        <authorList>
            <consortium name="AG Swart"/>
            <person name="Singh M."/>
            <person name="Singh A."/>
            <person name="Seah K."/>
            <person name="Emmerich C."/>
        </authorList>
    </citation>
    <scope>NUCLEOTIDE SEQUENCE</scope>
    <source>
        <strain evidence="1">ATCC30299</strain>
    </source>
</reference>
<name>A0AAU9K271_9CILI</name>
<dbReference type="AlphaFoldDB" id="A0AAU9K271"/>